<dbReference type="EMBL" id="CACRYJ010000058">
    <property type="protein sequence ID" value="VZO39251.1"/>
    <property type="molecule type" value="Genomic_DNA"/>
</dbReference>
<keyword evidence="1" id="KW-0472">Membrane</keyword>
<reference evidence="2 3" key="1">
    <citation type="submission" date="2019-11" db="EMBL/GenBank/DDBJ databases">
        <authorList>
            <person name="Criscuolo A."/>
        </authorList>
    </citation>
    <scope>NUCLEOTIDE SEQUENCE [LARGE SCALE GENOMIC DNA]</scope>
    <source>
        <strain evidence="2">CIP111667</strain>
    </source>
</reference>
<sequence length="139" mass="14342">MIAMIELSQAATTTAGVAILAAVTVTSGGYFLTKVVTGKVPTTAFQTAFFRAGHAHAGVLIVFGLVCLLLTEATALAGFWRWLAGTGVLVAAIAMPAGFFFSAMGKGRERPSRWIALLYLGALSLIAGLITLGIGLLNV</sequence>
<keyword evidence="1" id="KW-1133">Transmembrane helix</keyword>
<evidence type="ECO:0008006" key="4">
    <source>
        <dbReference type="Google" id="ProtNLM"/>
    </source>
</evidence>
<keyword evidence="3" id="KW-1185">Reference proteome</keyword>
<organism evidence="2 3">
    <name type="scientific">Occultella aeris</name>
    <dbReference type="NCBI Taxonomy" id="2761496"/>
    <lineage>
        <taxon>Bacteria</taxon>
        <taxon>Bacillati</taxon>
        <taxon>Actinomycetota</taxon>
        <taxon>Actinomycetes</taxon>
        <taxon>Micrococcales</taxon>
        <taxon>Ruaniaceae</taxon>
        <taxon>Occultella</taxon>
    </lineage>
</organism>
<keyword evidence="1" id="KW-0812">Transmembrane</keyword>
<feature type="transmembrane region" description="Helical" evidence="1">
    <location>
        <begin position="53"/>
        <end position="73"/>
    </location>
</feature>
<proteinExistence type="predicted"/>
<gene>
    <name evidence="2" type="ORF">HALOF300_03947</name>
</gene>
<feature type="transmembrane region" description="Helical" evidence="1">
    <location>
        <begin position="12"/>
        <end position="32"/>
    </location>
</feature>
<dbReference type="Proteomes" id="UP000419743">
    <property type="component" value="Unassembled WGS sequence"/>
</dbReference>
<dbReference type="AlphaFoldDB" id="A0A7M4DP65"/>
<comment type="caution">
    <text evidence="2">The sequence shown here is derived from an EMBL/GenBank/DDBJ whole genome shotgun (WGS) entry which is preliminary data.</text>
</comment>
<feature type="transmembrane region" description="Helical" evidence="1">
    <location>
        <begin position="114"/>
        <end position="137"/>
    </location>
</feature>
<feature type="transmembrane region" description="Helical" evidence="1">
    <location>
        <begin position="79"/>
        <end position="102"/>
    </location>
</feature>
<name>A0A7M4DP65_9MICO</name>
<evidence type="ECO:0000256" key="1">
    <source>
        <dbReference type="SAM" id="Phobius"/>
    </source>
</evidence>
<evidence type="ECO:0000313" key="2">
    <source>
        <dbReference type="EMBL" id="VZO39251.1"/>
    </source>
</evidence>
<accession>A0A7M4DP65</accession>
<evidence type="ECO:0000313" key="3">
    <source>
        <dbReference type="Proteomes" id="UP000419743"/>
    </source>
</evidence>
<protein>
    <recommendedName>
        <fullName evidence="4">DUF423 domain-containing protein</fullName>
    </recommendedName>
</protein>